<dbReference type="GO" id="GO:0045004">
    <property type="term" value="P:DNA replication proofreading"/>
    <property type="evidence" value="ECO:0007669"/>
    <property type="project" value="TreeGrafter"/>
</dbReference>
<dbReference type="FunFam" id="3.30.420.10:FF:000012">
    <property type="entry name" value="DNA polymerase III subunit epsilon"/>
    <property type="match status" value="1"/>
</dbReference>
<comment type="cofactor">
    <cofactor evidence="2">
        <name>Mg(2+)</name>
        <dbReference type="ChEBI" id="CHEBI:18420"/>
    </cofactor>
</comment>
<dbReference type="GO" id="GO:0003677">
    <property type="term" value="F:DNA binding"/>
    <property type="evidence" value="ECO:0007669"/>
    <property type="project" value="InterPro"/>
</dbReference>
<evidence type="ECO:0000256" key="2">
    <source>
        <dbReference type="ARBA" id="ARBA00001946"/>
    </source>
</evidence>
<keyword evidence="5 15" id="KW-0548">Nucleotidyltransferase</keyword>
<dbReference type="CDD" id="cd06131">
    <property type="entry name" value="DNA_pol_III_epsilon_Ecoli_like"/>
    <property type="match status" value="1"/>
</dbReference>
<keyword evidence="6" id="KW-0235">DNA replication</keyword>
<keyword evidence="9" id="KW-0378">Hydrolase</keyword>
<accession>A0A484HCK8</accession>
<evidence type="ECO:0000256" key="4">
    <source>
        <dbReference type="ARBA" id="ARBA00022679"/>
    </source>
</evidence>
<feature type="domain" description="Exonuclease" evidence="14">
    <location>
        <begin position="2"/>
        <end position="172"/>
    </location>
</feature>
<dbReference type="Pfam" id="PF00929">
    <property type="entry name" value="RNase_T"/>
    <property type="match status" value="1"/>
</dbReference>
<dbReference type="InterPro" id="IPR006309">
    <property type="entry name" value="DnaQ_proteo"/>
</dbReference>
<evidence type="ECO:0000256" key="13">
    <source>
        <dbReference type="ARBA" id="ARBA00023211"/>
    </source>
</evidence>
<dbReference type="InterPro" id="IPR036397">
    <property type="entry name" value="RNaseH_sf"/>
</dbReference>
<dbReference type="GO" id="GO:0046872">
    <property type="term" value="F:metal ion binding"/>
    <property type="evidence" value="ECO:0007669"/>
    <property type="project" value="UniProtKB-KW"/>
</dbReference>
<dbReference type="AlphaFoldDB" id="A0A484HCK8"/>
<dbReference type="SMART" id="SM00479">
    <property type="entry name" value="EXOIII"/>
    <property type="match status" value="1"/>
</dbReference>
<dbReference type="PANTHER" id="PTHR30231:SF41">
    <property type="entry name" value="DNA POLYMERASE III SUBUNIT EPSILON"/>
    <property type="match status" value="1"/>
</dbReference>
<dbReference type="NCBIfam" id="NF004316">
    <property type="entry name" value="PRK05711.1"/>
    <property type="match status" value="1"/>
</dbReference>
<dbReference type="InterPro" id="IPR006054">
    <property type="entry name" value="DnaQ"/>
</dbReference>
<keyword evidence="8" id="KW-0479">Metal-binding</keyword>
<evidence type="ECO:0000256" key="10">
    <source>
        <dbReference type="ARBA" id="ARBA00022839"/>
    </source>
</evidence>
<dbReference type="EMBL" id="LR026963">
    <property type="protein sequence ID" value="VBB69542.1"/>
    <property type="molecule type" value="Genomic_DNA"/>
</dbReference>
<gene>
    <name evidence="15" type="ORF">RIEGSTA812A_PEG_1015</name>
</gene>
<evidence type="ECO:0000256" key="8">
    <source>
        <dbReference type="ARBA" id="ARBA00022723"/>
    </source>
</evidence>
<keyword evidence="12" id="KW-0239">DNA-directed DNA polymerase</keyword>
<dbReference type="GO" id="GO:0008408">
    <property type="term" value="F:3'-5' exonuclease activity"/>
    <property type="evidence" value="ECO:0007669"/>
    <property type="project" value="TreeGrafter"/>
</dbReference>
<dbReference type="SUPFAM" id="SSF53098">
    <property type="entry name" value="Ribonuclease H-like"/>
    <property type="match status" value="1"/>
</dbReference>
<evidence type="ECO:0000256" key="6">
    <source>
        <dbReference type="ARBA" id="ARBA00022705"/>
    </source>
</evidence>
<organism evidence="15">
    <name type="scientific">invertebrate metagenome</name>
    <dbReference type="NCBI Taxonomy" id="1711999"/>
    <lineage>
        <taxon>unclassified sequences</taxon>
        <taxon>metagenomes</taxon>
        <taxon>organismal metagenomes</taxon>
    </lineage>
</organism>
<evidence type="ECO:0000256" key="9">
    <source>
        <dbReference type="ARBA" id="ARBA00022801"/>
    </source>
</evidence>
<dbReference type="NCBIfam" id="TIGR00573">
    <property type="entry name" value="dnaq"/>
    <property type="match status" value="1"/>
</dbReference>
<dbReference type="NCBIfam" id="TIGR01406">
    <property type="entry name" value="dnaQ_proteo"/>
    <property type="match status" value="1"/>
</dbReference>
<evidence type="ECO:0000259" key="14">
    <source>
        <dbReference type="SMART" id="SM00479"/>
    </source>
</evidence>
<keyword evidence="7" id="KW-0540">Nuclease</keyword>
<dbReference type="GO" id="GO:0003887">
    <property type="term" value="F:DNA-directed DNA polymerase activity"/>
    <property type="evidence" value="ECO:0007669"/>
    <property type="project" value="UniProtKB-KW"/>
</dbReference>
<dbReference type="InterPro" id="IPR012337">
    <property type="entry name" value="RNaseH-like_sf"/>
</dbReference>
<evidence type="ECO:0000256" key="11">
    <source>
        <dbReference type="ARBA" id="ARBA00022842"/>
    </source>
</evidence>
<dbReference type="Gene3D" id="3.30.420.10">
    <property type="entry name" value="Ribonuclease H-like superfamily/Ribonuclease H"/>
    <property type="match status" value="1"/>
</dbReference>
<name>A0A484HCK8_9ZZZZ</name>
<proteinExistence type="predicted"/>
<reference evidence="15" key="1">
    <citation type="submission" date="2018-10" db="EMBL/GenBank/DDBJ databases">
        <authorList>
            <person name="Gruber-Vodicka H."/>
            <person name="Jaeckle O."/>
        </authorList>
    </citation>
    <scope>NUCLEOTIDE SEQUENCE</scope>
</reference>
<keyword evidence="11" id="KW-0460">Magnesium</keyword>
<evidence type="ECO:0000256" key="1">
    <source>
        <dbReference type="ARBA" id="ARBA00001936"/>
    </source>
</evidence>
<dbReference type="GO" id="GO:0005829">
    <property type="term" value="C:cytosol"/>
    <property type="evidence" value="ECO:0007669"/>
    <property type="project" value="TreeGrafter"/>
</dbReference>
<evidence type="ECO:0000313" key="15">
    <source>
        <dbReference type="EMBL" id="VBB69542.1"/>
    </source>
</evidence>
<dbReference type="InterPro" id="IPR013520">
    <property type="entry name" value="Ribonucl_H"/>
</dbReference>
<keyword evidence="10" id="KW-0269">Exonuclease</keyword>
<protein>
    <recommendedName>
        <fullName evidence="3">DNA polymerase III subunit epsilon</fullName>
    </recommendedName>
</protein>
<comment type="cofactor">
    <cofactor evidence="1">
        <name>Mn(2+)</name>
        <dbReference type="ChEBI" id="CHEBI:29035"/>
    </cofactor>
</comment>
<evidence type="ECO:0000256" key="5">
    <source>
        <dbReference type="ARBA" id="ARBA00022695"/>
    </source>
</evidence>
<evidence type="ECO:0000256" key="12">
    <source>
        <dbReference type="ARBA" id="ARBA00022932"/>
    </source>
</evidence>
<keyword evidence="13" id="KW-0464">Manganese</keyword>
<evidence type="ECO:0000256" key="3">
    <source>
        <dbReference type="ARBA" id="ARBA00020352"/>
    </source>
</evidence>
<keyword evidence="4 15" id="KW-0808">Transferase</keyword>
<dbReference type="PANTHER" id="PTHR30231">
    <property type="entry name" value="DNA POLYMERASE III SUBUNIT EPSILON"/>
    <property type="match status" value="1"/>
</dbReference>
<sequence length="223" mass="24574">MREVVLDTETTGLNPADGHRVVEIGCIELVNHIPTGNHRQWYINPERDVPADAKAIHGLSSTFLASQPLFSDIAESFLAFLCDATLIIHNAAFDIKFLNTELQRCGLPSLSMSRVVDTVAMARRRFPGAQVSLDSLCRRFSIDNSSRTVHGALLDSQLLAAIYLELIGGREPKLTLAIPKVAVVTTAVVDRPYRPARSHTASPEELEAHVELVSTLKNPLWEQ</sequence>
<evidence type="ECO:0000256" key="7">
    <source>
        <dbReference type="ARBA" id="ARBA00022722"/>
    </source>
</evidence>